<accession>A0A8S9JLK3</accession>
<evidence type="ECO:0000256" key="2">
    <source>
        <dbReference type="SAM" id="MobiDB-lite"/>
    </source>
</evidence>
<comment type="caution">
    <text evidence="3">The sequence shown here is derived from an EMBL/GenBank/DDBJ whole genome shotgun (WGS) entry which is preliminary data.</text>
</comment>
<dbReference type="Proteomes" id="UP000712281">
    <property type="component" value="Unassembled WGS sequence"/>
</dbReference>
<evidence type="ECO:0008006" key="5">
    <source>
        <dbReference type="Google" id="ProtNLM"/>
    </source>
</evidence>
<dbReference type="Pfam" id="PF04752">
    <property type="entry name" value="ChaC"/>
    <property type="match status" value="3"/>
</dbReference>
<dbReference type="GO" id="GO:0006751">
    <property type="term" value="P:glutathione catabolic process"/>
    <property type="evidence" value="ECO:0007669"/>
    <property type="project" value="InterPro"/>
</dbReference>
<dbReference type="CDD" id="cd06661">
    <property type="entry name" value="GGCT_like"/>
    <property type="match status" value="1"/>
</dbReference>
<organism evidence="3 4">
    <name type="scientific">Brassica cretica</name>
    <name type="common">Mustard</name>
    <dbReference type="NCBI Taxonomy" id="69181"/>
    <lineage>
        <taxon>Eukaryota</taxon>
        <taxon>Viridiplantae</taxon>
        <taxon>Streptophyta</taxon>
        <taxon>Embryophyta</taxon>
        <taxon>Tracheophyta</taxon>
        <taxon>Spermatophyta</taxon>
        <taxon>Magnoliopsida</taxon>
        <taxon>eudicotyledons</taxon>
        <taxon>Gunneridae</taxon>
        <taxon>Pentapetalae</taxon>
        <taxon>rosids</taxon>
        <taxon>malvids</taxon>
        <taxon>Brassicales</taxon>
        <taxon>Brassicaceae</taxon>
        <taxon>Brassiceae</taxon>
        <taxon>Brassica</taxon>
    </lineage>
</organism>
<gene>
    <name evidence="3" type="ORF">F2Q68_00006619</name>
</gene>
<dbReference type="PANTHER" id="PTHR12192">
    <property type="entry name" value="CATION TRANSPORT PROTEIN CHAC-RELATED"/>
    <property type="match status" value="1"/>
</dbReference>
<dbReference type="PANTHER" id="PTHR12192:SF24">
    <property type="entry name" value="GAMMA-GLUTAMYLCYCLOTRANSFERASE"/>
    <property type="match status" value="1"/>
</dbReference>
<name>A0A8S9JLK3_BRACR</name>
<dbReference type="GO" id="GO:0061928">
    <property type="term" value="F:glutathione specific gamma-glutamylcyclotransferase activity"/>
    <property type="evidence" value="ECO:0007669"/>
    <property type="project" value="InterPro"/>
</dbReference>
<dbReference type="GO" id="GO:0005737">
    <property type="term" value="C:cytoplasm"/>
    <property type="evidence" value="ECO:0007669"/>
    <property type="project" value="TreeGrafter"/>
</dbReference>
<sequence length="229" mass="25983">MVMWVFGYGSLVWNPGFHYDEKVLGFIKGYKRVFDLACIDHRGTPEHPARTCTLEKDEEAICKMVMWVFGYGSLVWNPGFHYDKKVLGFIKGYKRVFDLEVHQNTLQGLAHLKKMKKPFAFTSTPDKVSNKYYLGPAPLEDMARQIATANGPCGNNRDYLFLLEKAMHDIGHEEEYVIELANEVRKVLAEKVSPVKESRASPVAKKSKSNVPTAHQILPHQPEAVATTL</sequence>
<dbReference type="InterPro" id="IPR013024">
    <property type="entry name" value="GGCT-like"/>
</dbReference>
<reference evidence="3" key="1">
    <citation type="submission" date="2019-12" db="EMBL/GenBank/DDBJ databases">
        <title>Genome sequencing and annotation of Brassica cretica.</title>
        <authorList>
            <person name="Studholme D.J."/>
            <person name="Sarris P.F."/>
        </authorList>
    </citation>
    <scope>NUCLEOTIDE SEQUENCE</scope>
    <source>
        <strain evidence="3">PFS-001/15</strain>
        <tissue evidence="3">Leaf</tissue>
    </source>
</reference>
<dbReference type="InterPro" id="IPR006840">
    <property type="entry name" value="ChaC"/>
</dbReference>
<feature type="region of interest" description="Disordered" evidence="2">
    <location>
        <begin position="195"/>
        <end position="229"/>
    </location>
</feature>
<evidence type="ECO:0000256" key="1">
    <source>
        <dbReference type="ARBA" id="ARBA00023239"/>
    </source>
</evidence>
<proteinExistence type="predicted"/>
<evidence type="ECO:0000313" key="4">
    <source>
        <dbReference type="Proteomes" id="UP000712281"/>
    </source>
</evidence>
<dbReference type="AlphaFoldDB" id="A0A8S9JLK3"/>
<keyword evidence="1" id="KW-0456">Lyase</keyword>
<protein>
    <recommendedName>
        <fullName evidence="5">Gamma-glutamylcyclotransferase</fullName>
    </recommendedName>
</protein>
<dbReference type="EMBL" id="QGKW02001660">
    <property type="protein sequence ID" value="KAF2582277.1"/>
    <property type="molecule type" value="Genomic_DNA"/>
</dbReference>
<evidence type="ECO:0000313" key="3">
    <source>
        <dbReference type="EMBL" id="KAF2582277.1"/>
    </source>
</evidence>